<dbReference type="KEGG" id="nev:NTE_00484"/>
<accession>A0A075MN40</accession>
<dbReference type="HOGENOM" id="CLU_2127716_0_0_2"/>
<evidence type="ECO:0000313" key="1">
    <source>
        <dbReference type="EMBL" id="AIF82565.1"/>
    </source>
</evidence>
<dbReference type="GeneID" id="41596357"/>
<reference evidence="1 2" key="1">
    <citation type="journal article" date="2014" name="PLoS ONE">
        <title>Genome Sequence of Candidatus Nitrososphaera evergladensis from Group I.1b Enriched from Everglades Soil Reveals Novel Genomic Features of the Ammonia-Oxidizing Archaea.</title>
        <authorList>
            <person name="Zhalnina K.V."/>
            <person name="Dias R."/>
            <person name="Leonard M.T."/>
            <person name="Dorr de Quadros P."/>
            <person name="Camargo F.A."/>
            <person name="Drew J.C."/>
            <person name="Farmerie W.G."/>
            <person name="Daroub S.H."/>
            <person name="Triplett E.W."/>
        </authorList>
    </citation>
    <scope>NUCLEOTIDE SEQUENCE [LARGE SCALE GENOMIC DNA]</scope>
    <source>
        <strain evidence="1 2">SR1</strain>
    </source>
</reference>
<evidence type="ECO:0000313" key="2">
    <source>
        <dbReference type="Proteomes" id="UP000028194"/>
    </source>
</evidence>
<proteinExistence type="predicted"/>
<keyword evidence="2" id="KW-1185">Reference proteome</keyword>
<dbReference type="EMBL" id="CP007174">
    <property type="protein sequence ID" value="AIF82565.1"/>
    <property type="molecule type" value="Genomic_DNA"/>
</dbReference>
<name>A0A075MN40_9ARCH</name>
<gene>
    <name evidence="1" type="ORF">NTE_00484</name>
</gene>
<dbReference type="Proteomes" id="UP000028194">
    <property type="component" value="Chromosome"/>
</dbReference>
<sequence length="113" mass="13269">MERKDLLPRSTLRSKSENQPRALGIDQVFGLGRRLEELDEKAEWCSRIASDLKGSSTSDYIVSALEYYRHERKSLTETPALAYAATNDTLEWCRRTRIRMTMTSRQRRYKLHT</sequence>
<dbReference type="RefSeq" id="WP_148699512.1">
    <property type="nucleotide sequence ID" value="NZ_CP007174.1"/>
</dbReference>
<dbReference type="AlphaFoldDB" id="A0A075MN40"/>
<organism evidence="1 2">
    <name type="scientific">Candidatus Nitrososphaera evergladensis SR1</name>
    <dbReference type="NCBI Taxonomy" id="1459636"/>
    <lineage>
        <taxon>Archaea</taxon>
        <taxon>Nitrososphaerota</taxon>
        <taxon>Nitrososphaeria</taxon>
        <taxon>Nitrososphaerales</taxon>
        <taxon>Nitrososphaeraceae</taxon>
        <taxon>Nitrososphaera</taxon>
    </lineage>
</organism>
<protein>
    <submittedName>
        <fullName evidence="1">Uncharacterized protein</fullName>
    </submittedName>
</protein>